<dbReference type="InterPro" id="IPR027417">
    <property type="entry name" value="P-loop_NTPase"/>
</dbReference>
<dbReference type="AlphaFoldDB" id="A0A2N7UQW9"/>
<evidence type="ECO:0000313" key="2">
    <source>
        <dbReference type="Proteomes" id="UP000235547"/>
    </source>
</evidence>
<accession>A0A2N7UQW9</accession>
<dbReference type="SUPFAM" id="SSF53795">
    <property type="entry name" value="PEP carboxykinase-like"/>
    <property type="match status" value="1"/>
</dbReference>
<evidence type="ECO:0000313" key="1">
    <source>
        <dbReference type="EMBL" id="PMR82837.1"/>
    </source>
</evidence>
<protein>
    <submittedName>
        <fullName evidence="1">Serine kinase</fullName>
    </submittedName>
</protein>
<dbReference type="Pfam" id="PF05402">
    <property type="entry name" value="PqqD"/>
    <property type="match status" value="1"/>
</dbReference>
<dbReference type="Gene3D" id="3.40.50.300">
    <property type="entry name" value="P-loop containing nucleotide triphosphate hydrolases"/>
    <property type="match status" value="1"/>
</dbReference>
<gene>
    <name evidence="1" type="ORF">C1H70_00825</name>
</gene>
<dbReference type="Proteomes" id="UP000235547">
    <property type="component" value="Unassembled WGS sequence"/>
</dbReference>
<comment type="caution">
    <text evidence="1">The sequence shown here is derived from an EMBL/GenBank/DDBJ whole genome shotgun (WGS) entry which is preliminary data.</text>
</comment>
<organism evidence="1 2">
    <name type="scientific">Halomonas urumqiensis</name>
    <dbReference type="NCBI Taxonomy" id="1684789"/>
    <lineage>
        <taxon>Bacteria</taxon>
        <taxon>Pseudomonadati</taxon>
        <taxon>Pseudomonadota</taxon>
        <taxon>Gammaproteobacteria</taxon>
        <taxon>Oceanospirillales</taxon>
        <taxon>Halomonadaceae</taxon>
        <taxon>Halomonas</taxon>
    </lineage>
</organism>
<dbReference type="GO" id="GO:0016301">
    <property type="term" value="F:kinase activity"/>
    <property type="evidence" value="ECO:0007669"/>
    <property type="project" value="UniProtKB-KW"/>
</dbReference>
<name>A0A2N7UQW9_9GAMM</name>
<reference evidence="1 2" key="1">
    <citation type="submission" date="2018-01" db="EMBL/GenBank/DDBJ databases">
        <title>Halomonas endophytica sp. nov., isolated from storage liquid in the stems of Populus euphratica.</title>
        <authorList>
            <person name="Chen C."/>
        </authorList>
    </citation>
    <scope>NUCLEOTIDE SEQUENCE [LARGE SCALE GENOMIC DNA]</scope>
    <source>
        <strain evidence="1 2">BZ-SZ-XJ27</strain>
    </source>
</reference>
<dbReference type="InterPro" id="IPR008792">
    <property type="entry name" value="PQQD"/>
</dbReference>
<keyword evidence="1" id="KW-0808">Transferase</keyword>
<dbReference type="EMBL" id="PNRG01000001">
    <property type="protein sequence ID" value="PMR82837.1"/>
    <property type="molecule type" value="Genomic_DNA"/>
</dbReference>
<sequence>MVADSVDIHLPGLGRLLRLSGCPEVADALVAAMPGWPMRVTPASGLAPAIRLRRAYDGEGDENGGYVQHAPGLRGGLVLPTPVAAVCSLIADIVAALCERRAELIGLHCGSVEIEGQLVLFPASHRAGKSTLTAAFAAAGCRVFGDDVLALTAEGDGMALGISPRLRLPLPDIANPDLVAYAERHAGPEDPRYRYLSLPEAELAAHGERRPIGAIVLLERDDTLCDPDLVTLAPGEGLLQLLCQNFSHDVPTEALMTRFAPLMTRLPCLLLRYSEPLAAAQCLMARMTSGRIVAGNVSASLLGRHSVPGERLPSGWDKVALDERFGPCPGVRDYPVGEELFLIDTASGALHRLNSSGQAAWRLLGEEALTVADVADLLVEHHGDVSKPDVEADVQALFGWMVEARLIESR</sequence>
<dbReference type="OrthoDB" id="5771032at2"/>
<keyword evidence="1" id="KW-0418">Kinase</keyword>
<keyword evidence="2" id="KW-1185">Reference proteome</keyword>
<proteinExistence type="predicted"/>